<dbReference type="EMBL" id="LJDB01000049">
    <property type="protein sequence ID" value="ONI40537.1"/>
    <property type="molecule type" value="Genomic_DNA"/>
</dbReference>
<keyword evidence="2" id="KW-1185">Reference proteome</keyword>
<organism evidence="1 2">
    <name type="scientific">Candidatus Epulonipiscium fishelsonii</name>
    <dbReference type="NCBI Taxonomy" id="77094"/>
    <lineage>
        <taxon>Bacteria</taxon>
        <taxon>Bacillati</taxon>
        <taxon>Bacillota</taxon>
        <taxon>Clostridia</taxon>
        <taxon>Lachnospirales</taxon>
        <taxon>Lachnospiraceae</taxon>
        <taxon>Candidatus Epulonipiscium</taxon>
    </lineage>
</organism>
<reference evidence="1" key="1">
    <citation type="submission" date="2016-08" db="EMBL/GenBank/DDBJ databases">
        <authorList>
            <person name="Ngugi D.K."/>
            <person name="Miyake S."/>
            <person name="Stingl U."/>
        </authorList>
    </citation>
    <scope>NUCLEOTIDE SEQUENCE</scope>
    <source>
        <strain evidence="1">SCG-B11WGA-EpuloA1</strain>
    </source>
</reference>
<gene>
    <name evidence="1" type="ORF">AN396_05720</name>
</gene>
<proteinExistence type="predicted"/>
<name>A0ACC8XCP1_9FIRM</name>
<evidence type="ECO:0000313" key="2">
    <source>
        <dbReference type="Proteomes" id="UP000188605"/>
    </source>
</evidence>
<protein>
    <submittedName>
        <fullName evidence="1">NAD(+) synthase</fullName>
    </submittedName>
</protein>
<accession>A0ACC8XCP1</accession>
<comment type="caution">
    <text evidence="1">The sequence shown here is derived from an EMBL/GenBank/DDBJ whole genome shotgun (WGS) entry which is preliminary data.</text>
</comment>
<evidence type="ECO:0000313" key="1">
    <source>
        <dbReference type="EMBL" id="ONI40537.1"/>
    </source>
</evidence>
<dbReference type="Proteomes" id="UP000188605">
    <property type="component" value="Unassembled WGS sequence"/>
</dbReference>
<sequence length="64" mass="6987">MTTLYSIAQTKNYLVAGTDNLSEMVMGNFTKWGDGAYDFNPLGDLTMHEVLGFGRALGAPSHLF</sequence>